<dbReference type="EMBL" id="KI966421">
    <property type="protein sequence ID" value="EWC46067.1"/>
    <property type="molecule type" value="Genomic_DNA"/>
</dbReference>
<feature type="compositionally biased region" description="Polar residues" evidence="1">
    <location>
        <begin position="252"/>
        <end position="265"/>
    </location>
</feature>
<dbReference type="OrthoDB" id="5412264at2759"/>
<sequence>MELRVLIPVACVIGVLLIIVLVTSVWAIIRAQKRRRKAAAPQWRHDGTAEDNYSIAWSEHGITRGVSVREGKLVRSQSRRTPKDGSKSTVESIEGDSVNLSGKREGGASDFITSISNITGRISPGIGRALSVGSHRTPVMNSEKGRQLSPLPPMDEGSNRYLLDSKRPYSADRKQSSHSHSSSHSNIHDSRAAELEDMTLQGRESVLLPAPPVHSLTPTYSRHSRQSHSNSSFTFTPVTPRASISLFPLTAPPTQQRNPPTSATEPQAFLGNAHSPLPSPSFSFEGGPVTLADYADELRPRSAVRPKVAQIHIPNSSPGSPRAPLSAAHATTGNRRSGHFPTPFNELPRPPHTKAPSSAVGNQKTGSSSSHKDSFGARKDSMRKDSFGAPLPTHRESHGPSTLRRDSTASFLGSTTPKFATGPRVYYQSQTQPSSPQHQPPESITRTYSDRSLHSNYLPSASERQLEVMNMIPSINESKSSIVSLSSTGSAGSDGFAADGGLSPPPMQKTSFESTRADATRSTDHSPSLPANRSMQPAKPPATPPRHAQGQSFAGIDSYALYESNALHRRLANGGVVPETVAEANENLPASPTTTTATAAGTEYSGESMSPRRSSSVR</sequence>
<feature type="compositionally biased region" description="Low complexity" evidence="1">
    <location>
        <begin position="593"/>
        <end position="618"/>
    </location>
</feature>
<evidence type="ECO:0000256" key="2">
    <source>
        <dbReference type="SAM" id="Phobius"/>
    </source>
</evidence>
<feature type="compositionally biased region" description="Polar residues" evidence="1">
    <location>
        <begin position="408"/>
        <end position="418"/>
    </location>
</feature>
<feature type="region of interest" description="Disordered" evidence="1">
    <location>
        <begin position="70"/>
        <end position="102"/>
    </location>
</feature>
<feature type="region of interest" description="Disordered" evidence="1">
    <location>
        <begin position="249"/>
        <end position="284"/>
    </location>
</feature>
<feature type="region of interest" description="Disordered" evidence="1">
    <location>
        <begin position="484"/>
        <end position="552"/>
    </location>
</feature>
<name>W7I0Q7_9PEZI</name>
<evidence type="ECO:0000313" key="3">
    <source>
        <dbReference type="EMBL" id="EWC46067.1"/>
    </source>
</evidence>
<dbReference type="Proteomes" id="UP000024837">
    <property type="component" value="Unassembled WGS sequence"/>
</dbReference>
<dbReference type="HOGENOM" id="CLU_442125_0_0_1"/>
<gene>
    <name evidence="3" type="ORF">DRE_04641</name>
</gene>
<keyword evidence="4" id="KW-1185">Reference proteome</keyword>
<feature type="compositionally biased region" description="Basic and acidic residues" evidence="1">
    <location>
        <begin position="163"/>
        <end position="175"/>
    </location>
</feature>
<feature type="compositionally biased region" description="Low complexity" evidence="1">
    <location>
        <begin position="486"/>
        <end position="502"/>
    </location>
</feature>
<feature type="compositionally biased region" description="Low complexity" evidence="1">
    <location>
        <begin position="428"/>
        <end position="443"/>
    </location>
</feature>
<feature type="compositionally biased region" description="Polar residues" evidence="1">
    <location>
        <begin position="355"/>
        <end position="369"/>
    </location>
</feature>
<keyword evidence="2" id="KW-1133">Transmembrane helix</keyword>
<evidence type="ECO:0000313" key="4">
    <source>
        <dbReference type="Proteomes" id="UP000024837"/>
    </source>
</evidence>
<keyword evidence="2" id="KW-0472">Membrane</keyword>
<feature type="region of interest" description="Disordered" evidence="1">
    <location>
        <begin position="311"/>
        <end position="453"/>
    </location>
</feature>
<evidence type="ECO:0000256" key="1">
    <source>
        <dbReference type="SAM" id="MobiDB-lite"/>
    </source>
</evidence>
<feature type="compositionally biased region" description="Basic and acidic residues" evidence="1">
    <location>
        <begin position="370"/>
        <end position="386"/>
    </location>
</feature>
<feature type="transmembrane region" description="Helical" evidence="2">
    <location>
        <begin position="6"/>
        <end position="29"/>
    </location>
</feature>
<feature type="region of interest" description="Disordered" evidence="1">
    <location>
        <begin position="208"/>
        <end position="236"/>
    </location>
</feature>
<protein>
    <submittedName>
        <fullName evidence="3">Uncharacterized protein</fullName>
    </submittedName>
</protein>
<dbReference type="AlphaFoldDB" id="W7I0Q7"/>
<feature type="region of interest" description="Disordered" evidence="1">
    <location>
        <begin position="582"/>
        <end position="618"/>
    </location>
</feature>
<organism evidence="3 4">
    <name type="scientific">Drechslerella stenobrocha 248</name>
    <dbReference type="NCBI Taxonomy" id="1043628"/>
    <lineage>
        <taxon>Eukaryota</taxon>
        <taxon>Fungi</taxon>
        <taxon>Dikarya</taxon>
        <taxon>Ascomycota</taxon>
        <taxon>Pezizomycotina</taxon>
        <taxon>Orbiliomycetes</taxon>
        <taxon>Orbiliales</taxon>
        <taxon>Orbiliaceae</taxon>
        <taxon>Drechslerella</taxon>
    </lineage>
</organism>
<feature type="compositionally biased region" description="Polar residues" evidence="1">
    <location>
        <begin position="525"/>
        <end position="535"/>
    </location>
</feature>
<feature type="compositionally biased region" description="Basic and acidic residues" evidence="1">
    <location>
        <begin position="393"/>
        <end position="407"/>
    </location>
</feature>
<feature type="compositionally biased region" description="Basic and acidic residues" evidence="1">
    <location>
        <begin position="515"/>
        <end position="524"/>
    </location>
</feature>
<reference evidence="3 4" key="1">
    <citation type="submission" date="2013-05" db="EMBL/GenBank/DDBJ databases">
        <title>Drechslerella stenobrocha genome reveals carnivorous origination and mechanical trapping mechanism of predatory fungi.</title>
        <authorList>
            <person name="Liu X."/>
            <person name="Zhang W."/>
            <person name="Liu K."/>
        </authorList>
    </citation>
    <scope>NUCLEOTIDE SEQUENCE [LARGE SCALE GENOMIC DNA]</scope>
    <source>
        <strain evidence="3 4">248</strain>
    </source>
</reference>
<proteinExistence type="predicted"/>
<feature type="region of interest" description="Disordered" evidence="1">
    <location>
        <begin position="136"/>
        <end position="189"/>
    </location>
</feature>
<accession>W7I0Q7</accession>
<keyword evidence="2" id="KW-0812">Transmembrane</keyword>